<dbReference type="EMBL" id="CP018799">
    <property type="protein sequence ID" value="ATX80676.1"/>
    <property type="molecule type" value="Genomic_DNA"/>
</dbReference>
<protein>
    <submittedName>
        <fullName evidence="1">Outer membrane lipoprotein LptE/RlpB (LPS assembly)</fullName>
    </submittedName>
</protein>
<dbReference type="Proteomes" id="UP000231701">
    <property type="component" value="Chromosome"/>
</dbReference>
<accession>A0A2K8L8T7</accession>
<reference evidence="1 2" key="1">
    <citation type="submission" date="2016-12" db="EMBL/GenBank/DDBJ databases">
        <title>Isolation and genomic insights into novel planktonic Zetaproteobacteria from stratified waters of the Chesapeake Bay.</title>
        <authorList>
            <person name="McAllister S.M."/>
            <person name="Kato S."/>
            <person name="Chan C.S."/>
            <person name="Chiu B.K."/>
            <person name="Field E.K."/>
        </authorList>
    </citation>
    <scope>NUCLEOTIDE SEQUENCE [LARGE SCALE GENOMIC DNA]</scope>
    <source>
        <strain evidence="1 2">CP-5</strain>
    </source>
</reference>
<evidence type="ECO:0000313" key="1">
    <source>
        <dbReference type="EMBL" id="ATX80676.1"/>
    </source>
</evidence>
<dbReference type="RefSeq" id="WP_100278418.1">
    <property type="nucleotide sequence ID" value="NZ_CP018799.1"/>
</dbReference>
<dbReference type="OrthoDB" id="5294212at2"/>
<proteinExistence type="predicted"/>
<dbReference type="KEGG" id="maes:Ga0123461_2273"/>
<organism evidence="1 2">
    <name type="scientific">Mariprofundus aestuarium</name>
    <dbReference type="NCBI Taxonomy" id="1921086"/>
    <lineage>
        <taxon>Bacteria</taxon>
        <taxon>Pseudomonadati</taxon>
        <taxon>Pseudomonadota</taxon>
        <taxon>Candidatius Mariprofundia</taxon>
        <taxon>Mariprofundales</taxon>
        <taxon>Mariprofundaceae</taxon>
        <taxon>Mariprofundus</taxon>
    </lineage>
</organism>
<dbReference type="AlphaFoldDB" id="A0A2K8L8T7"/>
<keyword evidence="2" id="KW-1185">Reference proteome</keyword>
<dbReference type="PROSITE" id="PS51257">
    <property type="entry name" value="PROKAR_LIPOPROTEIN"/>
    <property type="match status" value="1"/>
</dbReference>
<gene>
    <name evidence="1" type="ORF">Ga0123461_2273</name>
</gene>
<keyword evidence="1" id="KW-0449">Lipoprotein</keyword>
<dbReference type="Gene3D" id="3.30.160.150">
    <property type="entry name" value="Lipoprotein like domain"/>
    <property type="match status" value="1"/>
</dbReference>
<name>A0A2K8L8T7_MARES</name>
<evidence type="ECO:0000313" key="2">
    <source>
        <dbReference type="Proteomes" id="UP000231701"/>
    </source>
</evidence>
<sequence length="169" mass="18333">MRLLLFSGVMAIALLLSGCGYHLVGHGDGEGAIPTDVKTVTLTIRSSDAQLKAAIRQRLTSARYALIESQDVIDSKAHANLRVTISPLVFTPSAYDVAGVVTQYRMVLSGSLMVERDGKNTWQSGLIKSQGDVYVAGGPTSIEASRERLLEDLRKQWIQDALGRLRSGF</sequence>